<evidence type="ECO:0000259" key="1">
    <source>
        <dbReference type="Pfam" id="PF20743"/>
    </source>
</evidence>
<evidence type="ECO:0000313" key="3">
    <source>
        <dbReference type="Proteomes" id="UP000314986"/>
    </source>
</evidence>
<dbReference type="STRING" id="7868.ENSCMIP00000047400"/>
<organism evidence="2 3">
    <name type="scientific">Callorhinchus milii</name>
    <name type="common">Ghost shark</name>
    <dbReference type="NCBI Taxonomy" id="7868"/>
    <lineage>
        <taxon>Eukaryota</taxon>
        <taxon>Metazoa</taxon>
        <taxon>Chordata</taxon>
        <taxon>Craniata</taxon>
        <taxon>Vertebrata</taxon>
        <taxon>Chondrichthyes</taxon>
        <taxon>Holocephali</taxon>
        <taxon>Chimaeriformes</taxon>
        <taxon>Callorhinchidae</taxon>
        <taxon>Callorhinchus</taxon>
    </lineage>
</organism>
<reference evidence="3" key="2">
    <citation type="journal article" date="2007" name="PLoS Biol.">
        <title>Survey sequencing and comparative analysis of the elephant shark (Callorhinchus milii) genome.</title>
        <authorList>
            <person name="Venkatesh B."/>
            <person name="Kirkness E.F."/>
            <person name="Loh Y.H."/>
            <person name="Halpern A.L."/>
            <person name="Lee A.P."/>
            <person name="Johnson J."/>
            <person name="Dandona N."/>
            <person name="Viswanathan L.D."/>
            <person name="Tay A."/>
            <person name="Venter J.C."/>
            <person name="Strausberg R.L."/>
            <person name="Brenner S."/>
        </authorList>
    </citation>
    <scope>NUCLEOTIDE SEQUENCE [LARGE SCALE GENOMIC DNA]</scope>
</reference>
<dbReference type="GeneTree" id="ENSGT00940000171673"/>
<dbReference type="InterPro" id="IPR049247">
    <property type="entry name" value="DUF5580_C"/>
</dbReference>
<reference evidence="3" key="1">
    <citation type="journal article" date="2006" name="Science">
        <title>Ancient noncoding elements conserved in the human genome.</title>
        <authorList>
            <person name="Venkatesh B."/>
            <person name="Kirkness E.F."/>
            <person name="Loh Y.H."/>
            <person name="Halpern A.L."/>
            <person name="Lee A.P."/>
            <person name="Johnson J."/>
            <person name="Dandona N."/>
            <person name="Viswanathan L.D."/>
            <person name="Tay A."/>
            <person name="Venter J.C."/>
            <person name="Strausberg R.L."/>
            <person name="Brenner S."/>
        </authorList>
    </citation>
    <scope>NUCLEOTIDE SEQUENCE [LARGE SCALE GENOMIC DNA]</scope>
</reference>
<evidence type="ECO:0000313" key="2">
    <source>
        <dbReference type="Ensembl" id="ENSCMIP00000047400.1"/>
    </source>
</evidence>
<reference evidence="2" key="4">
    <citation type="submission" date="2025-08" db="UniProtKB">
        <authorList>
            <consortium name="Ensembl"/>
        </authorList>
    </citation>
    <scope>IDENTIFICATION</scope>
</reference>
<dbReference type="InParanoid" id="A0A4W3KIA7"/>
<dbReference type="Pfam" id="PF20743">
    <property type="entry name" value="DUF5580_C"/>
    <property type="match status" value="1"/>
</dbReference>
<reference evidence="3" key="3">
    <citation type="journal article" date="2014" name="Nature">
        <title>Elephant shark genome provides unique insights into gnathostome evolution.</title>
        <authorList>
            <consortium name="International Elephant Shark Genome Sequencing Consortium"/>
            <person name="Venkatesh B."/>
            <person name="Lee A.P."/>
            <person name="Ravi V."/>
            <person name="Maurya A.K."/>
            <person name="Lian M.M."/>
            <person name="Swann J.B."/>
            <person name="Ohta Y."/>
            <person name="Flajnik M.F."/>
            <person name="Sutoh Y."/>
            <person name="Kasahara M."/>
            <person name="Hoon S."/>
            <person name="Gangu V."/>
            <person name="Roy S.W."/>
            <person name="Irimia M."/>
            <person name="Korzh V."/>
            <person name="Kondrychyn I."/>
            <person name="Lim Z.W."/>
            <person name="Tay B.H."/>
            <person name="Tohari S."/>
            <person name="Kong K.W."/>
            <person name="Ho S."/>
            <person name="Lorente-Galdos B."/>
            <person name="Quilez J."/>
            <person name="Marques-Bonet T."/>
            <person name="Raney B.J."/>
            <person name="Ingham P.W."/>
            <person name="Tay A."/>
            <person name="Hillier L.W."/>
            <person name="Minx P."/>
            <person name="Boehm T."/>
            <person name="Wilson R.K."/>
            <person name="Brenner S."/>
            <person name="Warren W.C."/>
        </authorList>
    </citation>
    <scope>NUCLEOTIDE SEQUENCE [LARGE SCALE GENOMIC DNA]</scope>
</reference>
<protein>
    <recommendedName>
        <fullName evidence="1">DUF5580 domain-containing protein</fullName>
    </recommendedName>
</protein>
<dbReference type="InterPro" id="IPR040774">
    <property type="entry name" value="DUF5580"/>
</dbReference>
<dbReference type="OMA" id="DQETWID"/>
<proteinExistence type="predicted"/>
<keyword evidence="3" id="KW-1185">Reference proteome</keyword>
<dbReference type="Ensembl" id="ENSCMIT00000048071.1">
    <property type="protein sequence ID" value="ENSCMIP00000047400.1"/>
    <property type="gene ID" value="ENSCMIG00000019434.1"/>
</dbReference>
<sequence>MKDKNHNSGVDNPSRGGKVLKIPGKIRRLESESMMEQDKESKLQEKNWIDRFTRLERALHLLDNRTAGGLYQCEARRVINNYNLIHHLNLRPQKIQEALDQFQSNGKVIVEPILQYLKEL</sequence>
<accession>A0A4W3KIA7</accession>
<dbReference type="PANTHER" id="PTHR34830">
    <property type="entry name" value="SIMILAR TO HYPOTHETICAL PROTEIN MGC34837"/>
    <property type="match status" value="1"/>
</dbReference>
<dbReference type="Proteomes" id="UP000314986">
    <property type="component" value="Unassembled WGS sequence"/>
</dbReference>
<dbReference type="PANTHER" id="PTHR34830:SF1">
    <property type="entry name" value="GENE 12695-RELATED"/>
    <property type="match status" value="1"/>
</dbReference>
<dbReference type="AlphaFoldDB" id="A0A4W3KIA7"/>
<feature type="domain" description="DUF5580" evidence="1">
    <location>
        <begin position="47"/>
        <end position="120"/>
    </location>
</feature>
<name>A0A4W3KIA7_CALMI</name>
<reference evidence="2" key="5">
    <citation type="submission" date="2025-09" db="UniProtKB">
        <authorList>
            <consortium name="Ensembl"/>
        </authorList>
    </citation>
    <scope>IDENTIFICATION</scope>
</reference>